<comment type="caution">
    <text evidence="1">The sequence shown here is derived from an EMBL/GenBank/DDBJ whole genome shotgun (WGS) entry which is preliminary data.</text>
</comment>
<dbReference type="PANTHER" id="PTHR33639:SF2">
    <property type="entry name" value="DUF393 DOMAIN-CONTAINING PROTEIN"/>
    <property type="match status" value="1"/>
</dbReference>
<protein>
    <submittedName>
        <fullName evidence="1">DCC1-like thiol-disulfide oxidoreductase family protein</fullName>
    </submittedName>
</protein>
<proteinExistence type="predicted"/>
<dbReference type="PANTHER" id="PTHR33639">
    <property type="entry name" value="THIOL-DISULFIDE OXIDOREDUCTASE DCC"/>
    <property type="match status" value="1"/>
</dbReference>
<sequence length="129" mass="14584">MQKITEQTAVVIFDGACNLCDGAVSVITRHDPHKEFELVALQSIQGQALLSQYQLTDVAMDSVVLIKQQHSYLRSDAVIEIAKRLHGWPRLLRHAALLPKGLRNAIYNLIAKHRYRLFGQKAICQLPKK</sequence>
<dbReference type="GO" id="GO:0015035">
    <property type="term" value="F:protein-disulfide reductase activity"/>
    <property type="evidence" value="ECO:0007669"/>
    <property type="project" value="InterPro"/>
</dbReference>
<accession>A0A9X1ZES3</accession>
<name>A0A9X1ZES3_9GAMM</name>
<dbReference type="EMBL" id="JAKILB010000013">
    <property type="protein sequence ID" value="MCL1140231.1"/>
    <property type="molecule type" value="Genomic_DNA"/>
</dbReference>
<evidence type="ECO:0000313" key="1">
    <source>
        <dbReference type="EMBL" id="MCL1140231.1"/>
    </source>
</evidence>
<evidence type="ECO:0000313" key="2">
    <source>
        <dbReference type="Proteomes" id="UP001139293"/>
    </source>
</evidence>
<organism evidence="1 2">
    <name type="scientific">Shewanella pneumatophori</name>
    <dbReference type="NCBI Taxonomy" id="314092"/>
    <lineage>
        <taxon>Bacteria</taxon>
        <taxon>Pseudomonadati</taxon>
        <taxon>Pseudomonadota</taxon>
        <taxon>Gammaproteobacteria</taxon>
        <taxon>Alteromonadales</taxon>
        <taxon>Shewanellaceae</taxon>
        <taxon>Shewanella</taxon>
    </lineage>
</organism>
<dbReference type="InterPro" id="IPR052927">
    <property type="entry name" value="DCC_oxidoreductase"/>
</dbReference>
<dbReference type="AlphaFoldDB" id="A0A9X1ZES3"/>
<dbReference type="RefSeq" id="WP_248951273.1">
    <property type="nucleotide sequence ID" value="NZ_JAKILB010000013.1"/>
</dbReference>
<dbReference type="InterPro" id="IPR007263">
    <property type="entry name" value="DCC1-like"/>
</dbReference>
<dbReference type="Pfam" id="PF04134">
    <property type="entry name" value="DCC1-like"/>
    <property type="match status" value="1"/>
</dbReference>
<keyword evidence="2" id="KW-1185">Reference proteome</keyword>
<reference evidence="1" key="1">
    <citation type="submission" date="2022-01" db="EMBL/GenBank/DDBJ databases">
        <title>Whole genome-based taxonomy of the Shewanellaceae.</title>
        <authorList>
            <person name="Martin-Rodriguez A.J."/>
        </authorList>
    </citation>
    <scope>NUCLEOTIDE SEQUENCE</scope>
    <source>
        <strain evidence="1">KCTC 23973</strain>
    </source>
</reference>
<gene>
    <name evidence="1" type="ORF">L2740_16960</name>
</gene>
<dbReference type="Proteomes" id="UP001139293">
    <property type="component" value="Unassembled WGS sequence"/>
</dbReference>